<evidence type="ECO:0000313" key="2">
    <source>
        <dbReference type="Proteomes" id="UP000018031"/>
    </source>
</evidence>
<dbReference type="EMBL" id="BAOU01000062">
    <property type="protein sequence ID" value="GAD06166.1"/>
    <property type="molecule type" value="Genomic_DNA"/>
</dbReference>
<dbReference type="AlphaFoldDB" id="T1CIY1"/>
<name>T1CIY1_9PORP</name>
<evidence type="ECO:0000313" key="1">
    <source>
        <dbReference type="EMBL" id="GAD06166.1"/>
    </source>
</evidence>
<reference evidence="1 2" key="2">
    <citation type="journal article" date="2013" name="Genome Announc.">
        <title>Draft Genome Sequences of Porphyromonas crevioricanis JCM 15906T and Porphyromonas cansulci JCM 13913T Isolated from a Canine Oral Cavity.</title>
        <authorList>
            <person name="Sakamoto M."/>
            <person name="Tanaka N."/>
            <person name="Shiwa Y."/>
            <person name="Yoshikawa H."/>
            <person name="Ohkuma M."/>
        </authorList>
    </citation>
    <scope>NUCLEOTIDE SEQUENCE [LARGE SCALE GENOMIC DNA]</scope>
    <source>
        <strain evidence="1 2">JCM 15906</strain>
    </source>
</reference>
<accession>T1CIY1</accession>
<protein>
    <submittedName>
        <fullName evidence="1">Uncharacterized protein</fullName>
    </submittedName>
</protein>
<dbReference type="Proteomes" id="UP000018031">
    <property type="component" value="Unassembled WGS sequence"/>
</dbReference>
<proteinExistence type="predicted"/>
<reference evidence="2" key="1">
    <citation type="journal article" date="2013" name="Genome">
        <title>Draft Genome Sequences of Porphyromonas crevioricanis JCM 15906T and Porphyromonas cansulci JCM 13913T Isolated from a Canine Oral Cavity.</title>
        <authorList>
            <person name="Sakamoto M."/>
            <person name="Tanaka N."/>
            <person name="Shiwa Y."/>
            <person name="Yoshikawa H."/>
            <person name="Ohkuma M."/>
        </authorList>
    </citation>
    <scope>NUCLEOTIDE SEQUENCE [LARGE SCALE GENOMIC DNA]</scope>
    <source>
        <strain evidence="2">JCM 15906</strain>
    </source>
</reference>
<organism evidence="1 2">
    <name type="scientific">Porphyromonas crevioricanis JCM 15906</name>
    <dbReference type="NCBI Taxonomy" id="1305617"/>
    <lineage>
        <taxon>Bacteria</taxon>
        <taxon>Pseudomonadati</taxon>
        <taxon>Bacteroidota</taxon>
        <taxon>Bacteroidia</taxon>
        <taxon>Bacteroidales</taxon>
        <taxon>Porphyromonadaceae</taxon>
        <taxon>Porphyromonas</taxon>
    </lineage>
</organism>
<comment type="caution">
    <text evidence="1">The sequence shown here is derived from an EMBL/GenBank/DDBJ whole genome shotgun (WGS) entry which is preliminary data.</text>
</comment>
<gene>
    <name evidence="1" type="ORF">PORCRE_1888</name>
</gene>
<sequence>MFDVTRTPAILRGYSVCAFAMVGMTNIITKSVAIATDIFFSV</sequence>